<sequence>MKKETNSTPAIRILLFFLLSIFYGTVLASGIGTWKNYLAYSEIQQIEKAGDNLFVMASNDLYQYNIKDEAIYTYDRTNGMSDIYITNIAWCNAAGRLVVIYKNSNIDLIKTNGNITNLSDIYSKNMTVDKTINNIYIYSKYAYLSTGFGVVKINVSNAEVSETYMLDRNITSVAVKGGFIYAKDSNNGVLKAALNENLIDKNNWNTDYDTDMSIFNKDMSAYNENIGLVSSLKPEGPKRNYTGKVKIINGKLYTVNGFIGAENPATLQMYDGNSWTSFETDLTDIIDHRFVNLLDIEVDPKDETHVFACGQTGLYEFKDTKFVREYSNYNSPLEEAYDIKINQGLTDKEKRAYVEVTTMKYDNGHNLWLANSYAENHSLFVMPQGKTELVSKHHANLMTTNKKYSMASMSNMMTDRRGIIWFTNNNYTMPALAKYYIQQDSSVVYKQVINQDGTKATLNVVPALAEDKDGNIWIGTDVGPFYIKSTDIGKSPDDMTFIQVKVPRNDGTNYADYLLSGVFITCIAVDGAGRKWFGTDNNGAYLISEDNMTEIHHFTKDNSGLLSNNVSSIAINGKTGEVFFGTDCGLCSYISDASDPNEEMDKNNVYAYPNPVKPDYNGNITVLGLSYNSDVKIITANGTLVAEGRSNGGTFTWNGLDMNGKRVASGIYMVVTAKEDGSKGTVCKIAVIR</sequence>
<dbReference type="EMBL" id="JABKKF010000001">
    <property type="protein sequence ID" value="NPD90837.1"/>
    <property type="molecule type" value="Genomic_DNA"/>
</dbReference>
<dbReference type="RefSeq" id="WP_172272170.1">
    <property type="nucleotide sequence ID" value="NZ_CASGMU010000001.1"/>
</dbReference>
<proteinExistence type="predicted"/>
<dbReference type="InterPro" id="IPR011110">
    <property type="entry name" value="Reg_prop"/>
</dbReference>
<evidence type="ECO:0000313" key="2">
    <source>
        <dbReference type="EMBL" id="NPD90837.1"/>
    </source>
</evidence>
<dbReference type="Gene3D" id="2.130.10.10">
    <property type="entry name" value="YVTN repeat-like/Quinoprotein amine dehydrogenase"/>
    <property type="match status" value="1"/>
</dbReference>
<gene>
    <name evidence="2" type="ORF">HPS56_00425</name>
</gene>
<evidence type="ECO:0000259" key="1">
    <source>
        <dbReference type="Pfam" id="PF21544"/>
    </source>
</evidence>
<dbReference type="InterPro" id="IPR015943">
    <property type="entry name" value="WD40/YVTN_repeat-like_dom_sf"/>
</dbReference>
<dbReference type="Proteomes" id="UP000714420">
    <property type="component" value="Unassembled WGS sequence"/>
</dbReference>
<accession>A0ABX2AKR8</accession>
<comment type="caution">
    <text evidence="2">The sequence shown here is derived from an EMBL/GenBank/DDBJ whole genome shotgun (WGS) entry which is preliminary data.</text>
</comment>
<evidence type="ECO:0000313" key="3">
    <source>
        <dbReference type="Proteomes" id="UP000714420"/>
    </source>
</evidence>
<name>A0ABX2AKR8_9BACT</name>
<keyword evidence="3" id="KW-1185">Reference proteome</keyword>
<reference evidence="2 3" key="1">
    <citation type="submission" date="2020-05" db="EMBL/GenBank/DDBJ databases">
        <title>Distinct polysaccharide utilization as determinants for interspecies competition between intestinal Prevotella spp.</title>
        <authorList>
            <person name="Galvez E.J.C."/>
            <person name="Iljazovic A."/>
            <person name="Strowig T."/>
        </authorList>
    </citation>
    <scope>NUCLEOTIDE SEQUENCE [LARGE SCALE GENOMIC DNA]</scope>
    <source>
        <strain evidence="2 3">PMUR</strain>
    </source>
</reference>
<organism evidence="2 3">
    <name type="scientific">Xylanibacter muris</name>
    <dbReference type="NCBI Taxonomy" id="2736290"/>
    <lineage>
        <taxon>Bacteria</taxon>
        <taxon>Pseudomonadati</taxon>
        <taxon>Bacteroidota</taxon>
        <taxon>Bacteroidia</taxon>
        <taxon>Bacteroidales</taxon>
        <taxon>Prevotellaceae</taxon>
        <taxon>Xylanibacter</taxon>
    </lineage>
</organism>
<dbReference type="InterPro" id="IPR048954">
    <property type="entry name" value="PorZ_N"/>
</dbReference>
<protein>
    <submittedName>
        <fullName evidence="2">Por secretion system protein</fullName>
    </submittedName>
</protein>
<dbReference type="Pfam" id="PF21544">
    <property type="entry name" value="PorZ_N_b_propeller"/>
    <property type="match status" value="1"/>
</dbReference>
<dbReference type="Gene3D" id="2.60.40.4070">
    <property type="match status" value="1"/>
</dbReference>
<dbReference type="SUPFAM" id="SSF63829">
    <property type="entry name" value="Calcium-dependent phosphotriesterase"/>
    <property type="match status" value="2"/>
</dbReference>
<feature type="domain" description="PorZ N-terminal beta-propeller" evidence="1">
    <location>
        <begin position="53"/>
        <end position="205"/>
    </location>
</feature>
<dbReference type="Pfam" id="PF07494">
    <property type="entry name" value="Reg_prop"/>
    <property type="match status" value="1"/>
</dbReference>